<dbReference type="Proteomes" id="UP000785679">
    <property type="component" value="Unassembled WGS sequence"/>
</dbReference>
<dbReference type="FunFam" id="1.10.287.110:FF:000006">
    <property type="entry name" value="Import inner membrane translocase subunit TIM16"/>
    <property type="match status" value="1"/>
</dbReference>
<name>A0A8J8SZ59_HALGN</name>
<dbReference type="EMBL" id="RRYP01015140">
    <property type="protein sequence ID" value="TNV75648.1"/>
    <property type="molecule type" value="Genomic_DNA"/>
</dbReference>
<dbReference type="InterPro" id="IPR036869">
    <property type="entry name" value="J_dom_sf"/>
</dbReference>
<keyword evidence="6" id="KW-0811">Translocation</keyword>
<evidence type="ECO:0000256" key="6">
    <source>
        <dbReference type="ARBA" id="ARBA00023010"/>
    </source>
</evidence>
<evidence type="ECO:0000256" key="5">
    <source>
        <dbReference type="ARBA" id="ARBA00022927"/>
    </source>
</evidence>
<keyword evidence="12" id="KW-1185">Reference proteome</keyword>
<sequence length="149" mass="16751">MVNKFLFNLALEYGARVGKSVFNAYQKVVGSGGAQQTGFGKAAQSTIGRFITKPMTRDEACKILNLDETPELDHVKVMERFETMFQKNNPEKGGSFYIQSKIYFAKEFLMQDFPTEFNKSEFNPDPEAQAKADKEEKAADAGEQKKGDK</sequence>
<dbReference type="Pfam" id="PF03656">
    <property type="entry name" value="Pam16"/>
    <property type="match status" value="1"/>
</dbReference>
<keyword evidence="7" id="KW-0496">Mitochondrion</keyword>
<dbReference type="OrthoDB" id="10262892at2759"/>
<reference evidence="10" key="1">
    <citation type="submission" date="2019-06" db="EMBL/GenBank/DDBJ databases">
        <authorList>
            <person name="Zheng W."/>
        </authorList>
    </citation>
    <scope>NUCLEOTIDE SEQUENCE</scope>
    <source>
        <strain evidence="10">QDHG01</strain>
    </source>
</reference>
<organism evidence="10 12">
    <name type="scientific">Halteria grandinella</name>
    <dbReference type="NCBI Taxonomy" id="5974"/>
    <lineage>
        <taxon>Eukaryota</taxon>
        <taxon>Sar</taxon>
        <taxon>Alveolata</taxon>
        <taxon>Ciliophora</taxon>
        <taxon>Intramacronucleata</taxon>
        <taxon>Spirotrichea</taxon>
        <taxon>Stichotrichia</taxon>
        <taxon>Sporadotrichida</taxon>
        <taxon>Halteriidae</taxon>
        <taxon>Halteria</taxon>
    </lineage>
</organism>
<evidence type="ECO:0000256" key="1">
    <source>
        <dbReference type="ARBA" id="ARBA00004637"/>
    </source>
</evidence>
<dbReference type="Gene3D" id="1.10.287.110">
    <property type="entry name" value="DnaJ domain"/>
    <property type="match status" value="1"/>
</dbReference>
<dbReference type="GO" id="GO:0030150">
    <property type="term" value="P:protein import into mitochondrial matrix"/>
    <property type="evidence" value="ECO:0007669"/>
    <property type="project" value="InterPro"/>
</dbReference>
<keyword evidence="3" id="KW-0813">Transport</keyword>
<gene>
    <name evidence="11" type="ORF">FGO68_gene154</name>
    <name evidence="10" type="ORF">FGO68_gene9728</name>
</gene>
<accession>A0A8J8SZ59</accession>
<dbReference type="EMBL" id="RRYP01015017">
    <property type="protein sequence ID" value="TNV75708.1"/>
    <property type="molecule type" value="Genomic_DNA"/>
</dbReference>
<dbReference type="PANTHER" id="PTHR12388:SF0">
    <property type="entry name" value="MITOCHONDRIAL IMPORT INNER MEMBRANE TRANSLOCASE SUBUNIT TIM16"/>
    <property type="match status" value="1"/>
</dbReference>
<comment type="caution">
    <text evidence="10">The sequence shown here is derived from an EMBL/GenBank/DDBJ whole genome shotgun (WGS) entry which is preliminary data.</text>
</comment>
<protein>
    <recommendedName>
        <fullName evidence="13">Mitochondrial import inner membrane translocase subunit tim16</fullName>
    </recommendedName>
</protein>
<evidence type="ECO:0008006" key="13">
    <source>
        <dbReference type="Google" id="ProtNLM"/>
    </source>
</evidence>
<dbReference type="InterPro" id="IPR005341">
    <property type="entry name" value="Tim16"/>
</dbReference>
<evidence type="ECO:0000256" key="3">
    <source>
        <dbReference type="ARBA" id="ARBA00022448"/>
    </source>
</evidence>
<dbReference type="PANTHER" id="PTHR12388">
    <property type="entry name" value="MITOCHONDRIA ASSOCIATED GRANULOCYTE MACROPHAGE CSF SIGNALING MOLECULE"/>
    <property type="match status" value="1"/>
</dbReference>
<evidence type="ECO:0000256" key="8">
    <source>
        <dbReference type="ARBA" id="ARBA00023136"/>
    </source>
</evidence>
<keyword evidence="4" id="KW-0999">Mitochondrion inner membrane</keyword>
<evidence type="ECO:0000256" key="4">
    <source>
        <dbReference type="ARBA" id="ARBA00022792"/>
    </source>
</evidence>
<evidence type="ECO:0000313" key="10">
    <source>
        <dbReference type="EMBL" id="TNV75648.1"/>
    </source>
</evidence>
<comment type="subcellular location">
    <subcellularLocation>
        <location evidence="1">Mitochondrion inner membrane</location>
        <topology evidence="1">Peripheral membrane protein</topology>
    </subcellularLocation>
</comment>
<evidence type="ECO:0000256" key="9">
    <source>
        <dbReference type="SAM" id="MobiDB-lite"/>
    </source>
</evidence>
<evidence type="ECO:0000256" key="7">
    <source>
        <dbReference type="ARBA" id="ARBA00023128"/>
    </source>
</evidence>
<proteinExistence type="inferred from homology"/>
<evidence type="ECO:0000313" key="12">
    <source>
        <dbReference type="Proteomes" id="UP000785679"/>
    </source>
</evidence>
<evidence type="ECO:0000313" key="11">
    <source>
        <dbReference type="EMBL" id="TNV75708.1"/>
    </source>
</evidence>
<comment type="similarity">
    <text evidence="2">Belongs to the TIM16/PAM16 family.</text>
</comment>
<dbReference type="GO" id="GO:0005744">
    <property type="term" value="C:TIM23 mitochondrial import inner membrane translocase complex"/>
    <property type="evidence" value="ECO:0007669"/>
    <property type="project" value="InterPro"/>
</dbReference>
<feature type="compositionally biased region" description="Basic and acidic residues" evidence="9">
    <location>
        <begin position="128"/>
        <end position="149"/>
    </location>
</feature>
<dbReference type="AlphaFoldDB" id="A0A8J8SZ59"/>
<evidence type="ECO:0000256" key="2">
    <source>
        <dbReference type="ARBA" id="ARBA00008817"/>
    </source>
</evidence>
<keyword evidence="5" id="KW-0653">Protein transport</keyword>
<feature type="region of interest" description="Disordered" evidence="9">
    <location>
        <begin position="116"/>
        <end position="149"/>
    </location>
</feature>
<keyword evidence="8" id="KW-0472">Membrane</keyword>